<evidence type="ECO:0000313" key="4">
    <source>
        <dbReference type="EMBL" id="KAL2475476.1"/>
    </source>
</evidence>
<dbReference type="PANTHER" id="PTHR33098">
    <property type="entry name" value="COTTON FIBER (DUF761)"/>
    <property type="match status" value="1"/>
</dbReference>
<keyword evidence="2" id="KW-0812">Transmembrane</keyword>
<evidence type="ECO:0000313" key="5">
    <source>
        <dbReference type="Proteomes" id="UP001604336"/>
    </source>
</evidence>
<organism evidence="4 5">
    <name type="scientific">Abeliophyllum distichum</name>
    <dbReference type="NCBI Taxonomy" id="126358"/>
    <lineage>
        <taxon>Eukaryota</taxon>
        <taxon>Viridiplantae</taxon>
        <taxon>Streptophyta</taxon>
        <taxon>Embryophyta</taxon>
        <taxon>Tracheophyta</taxon>
        <taxon>Spermatophyta</taxon>
        <taxon>Magnoliopsida</taxon>
        <taxon>eudicotyledons</taxon>
        <taxon>Gunneridae</taxon>
        <taxon>Pentapetalae</taxon>
        <taxon>asterids</taxon>
        <taxon>lamiids</taxon>
        <taxon>Lamiales</taxon>
        <taxon>Oleaceae</taxon>
        <taxon>Forsythieae</taxon>
        <taxon>Abeliophyllum</taxon>
    </lineage>
</organism>
<dbReference type="PANTHER" id="PTHR33098:SF75">
    <property type="entry name" value="DUF4408 DOMAIN PROTEIN"/>
    <property type="match status" value="1"/>
</dbReference>
<comment type="caution">
    <text evidence="4">The sequence shown here is derived from an EMBL/GenBank/DDBJ whole genome shotgun (WGS) entry which is preliminary data.</text>
</comment>
<sequence length="326" mass="37204">MFLISFGVVSVAIGIKFSTPLIVQFVFNQVPVIWSIILSWTKPPYLYIIINAIIIIIAASSRFHQASTSSQSIPSERLVTVKTPPPMDLASFPVQPEISAVDEPLLLEWESENRIVEVKPVMVNGAKVDIDQTGEEIDADAELDEEDKFVISSSTYTPPHAIISPDVQSEFLSQEREKSLVPSTFRRHRKPIRANSKGARTQKLPRPKKQETLESMWKMITEERHMPNTRHLNKSDTQEHHRHHVTTSPSDHVPKSKTFKNRMNSESPLEASLGFSSNTSISRESSPSQDELNRRVESFIKNFNEEMRLQRQESLNRYMEMINRGV</sequence>
<keyword evidence="2" id="KW-0472">Membrane</keyword>
<keyword evidence="2" id="KW-1133">Transmembrane helix</keyword>
<dbReference type="Pfam" id="PF14364">
    <property type="entry name" value="DUF4408"/>
    <property type="match status" value="1"/>
</dbReference>
<protein>
    <recommendedName>
        <fullName evidence="3">DUF4408 domain-containing protein</fullName>
    </recommendedName>
</protein>
<proteinExistence type="predicted"/>
<evidence type="ECO:0000256" key="1">
    <source>
        <dbReference type="SAM" id="MobiDB-lite"/>
    </source>
</evidence>
<feature type="domain" description="DUF4408" evidence="3">
    <location>
        <begin position="31"/>
        <end position="63"/>
    </location>
</feature>
<feature type="compositionally biased region" description="Polar residues" evidence="1">
    <location>
        <begin position="274"/>
        <end position="290"/>
    </location>
</feature>
<feature type="region of interest" description="Disordered" evidence="1">
    <location>
        <begin position="174"/>
        <end position="292"/>
    </location>
</feature>
<dbReference type="InterPro" id="IPR008480">
    <property type="entry name" value="DUF761_pln"/>
</dbReference>
<keyword evidence="5" id="KW-1185">Reference proteome</keyword>
<reference evidence="5" key="1">
    <citation type="submission" date="2024-07" db="EMBL/GenBank/DDBJ databases">
        <title>Two chromosome-level genome assemblies of Korean endemic species Abeliophyllum distichum and Forsythia ovata (Oleaceae).</title>
        <authorList>
            <person name="Jang H."/>
        </authorList>
    </citation>
    <scope>NUCLEOTIDE SEQUENCE [LARGE SCALE GENOMIC DNA]</scope>
</reference>
<evidence type="ECO:0000256" key="2">
    <source>
        <dbReference type="SAM" id="Phobius"/>
    </source>
</evidence>
<dbReference type="AlphaFoldDB" id="A0ABD1QGX3"/>
<feature type="transmembrane region" description="Helical" evidence="2">
    <location>
        <begin position="44"/>
        <end position="63"/>
    </location>
</feature>
<name>A0ABD1QGX3_9LAMI</name>
<evidence type="ECO:0000259" key="3">
    <source>
        <dbReference type="Pfam" id="PF14364"/>
    </source>
</evidence>
<dbReference type="EMBL" id="JBFOLK010000011">
    <property type="protein sequence ID" value="KAL2475476.1"/>
    <property type="molecule type" value="Genomic_DNA"/>
</dbReference>
<accession>A0ABD1QGX3</accession>
<dbReference type="InterPro" id="IPR025520">
    <property type="entry name" value="DUF4408"/>
</dbReference>
<dbReference type="Proteomes" id="UP001604336">
    <property type="component" value="Unassembled WGS sequence"/>
</dbReference>
<gene>
    <name evidence="4" type="ORF">Adt_36212</name>
</gene>
<dbReference type="Pfam" id="PF05553">
    <property type="entry name" value="DUF761"/>
    <property type="match status" value="1"/>
</dbReference>